<evidence type="ECO:0000256" key="2">
    <source>
        <dbReference type="SAM" id="Phobius"/>
    </source>
</evidence>
<keyword evidence="4" id="KW-1185">Reference proteome</keyword>
<dbReference type="InterPro" id="IPR032272">
    <property type="entry name" value="DUF4834"/>
</dbReference>
<organism evidence="3 4">
    <name type="scientific">Phocaeicola intestinalis</name>
    <dbReference type="NCBI Taxonomy" id="2762212"/>
    <lineage>
        <taxon>Bacteria</taxon>
        <taxon>Pseudomonadati</taxon>
        <taxon>Bacteroidota</taxon>
        <taxon>Bacteroidia</taxon>
        <taxon>Bacteroidales</taxon>
        <taxon>Bacteroidaceae</taxon>
        <taxon>Phocaeicola</taxon>
    </lineage>
</organism>
<reference evidence="3 4" key="1">
    <citation type="submission" date="2020-08" db="EMBL/GenBank/DDBJ databases">
        <title>A Genomic Blueprint of the Chicken Gut Microbiome.</title>
        <authorList>
            <person name="Gilroy R."/>
            <person name="Ravi A."/>
            <person name="Getino M."/>
            <person name="Pursley I."/>
            <person name="Horton D.L."/>
            <person name="Alikhan N.-F."/>
            <person name="Baker D."/>
            <person name="Gharbi K."/>
            <person name="Hall N."/>
            <person name="Watson M."/>
            <person name="Adriaenssens E.M."/>
            <person name="Foster-Nyarko E."/>
            <person name="Jarju S."/>
            <person name="Secka A."/>
            <person name="Antonio M."/>
            <person name="Oren A."/>
            <person name="Chaudhuri R."/>
            <person name="La Ragione R.M."/>
            <person name="Hildebrand F."/>
            <person name="Pallen M.J."/>
        </authorList>
    </citation>
    <scope>NUCLEOTIDE SEQUENCE [LARGE SCALE GENOMIC DNA]</scope>
    <source>
        <strain evidence="3 4">Sa1CVN1</strain>
    </source>
</reference>
<dbReference type="EMBL" id="JACSPP010000042">
    <property type="protein sequence ID" value="MBD8041184.1"/>
    <property type="molecule type" value="Genomic_DNA"/>
</dbReference>
<evidence type="ECO:0000313" key="3">
    <source>
        <dbReference type="EMBL" id="MBD8041184.1"/>
    </source>
</evidence>
<evidence type="ECO:0000313" key="4">
    <source>
        <dbReference type="Proteomes" id="UP000620874"/>
    </source>
</evidence>
<proteinExistence type="predicted"/>
<feature type="transmembrane region" description="Helical" evidence="2">
    <location>
        <begin position="6"/>
        <end position="27"/>
    </location>
</feature>
<feature type="compositionally biased region" description="Basic and acidic residues" evidence="1">
    <location>
        <begin position="45"/>
        <end position="70"/>
    </location>
</feature>
<comment type="caution">
    <text evidence="3">The sequence shown here is derived from an EMBL/GenBank/DDBJ whole genome shotgun (WGS) entry which is preliminary data.</text>
</comment>
<name>A0ABR8YAT9_9BACT</name>
<protein>
    <submittedName>
        <fullName evidence="3">DUF4834 family protein</fullName>
    </submittedName>
</protein>
<accession>A0ABR8YAT9</accession>
<evidence type="ECO:0000256" key="1">
    <source>
        <dbReference type="SAM" id="MobiDB-lite"/>
    </source>
</evidence>
<dbReference type="RefSeq" id="WP_087405799.1">
    <property type="nucleotide sequence ID" value="NZ_JACSPP010000042.1"/>
</dbReference>
<keyword evidence="2" id="KW-0472">Membrane</keyword>
<keyword evidence="2" id="KW-0812">Transmembrane</keyword>
<gene>
    <name evidence="3" type="ORF">H9625_12205</name>
</gene>
<dbReference type="Pfam" id="PF16118">
    <property type="entry name" value="DUF4834"/>
    <property type="match status" value="1"/>
</dbReference>
<sequence length="93" mass="11073">MFHILGFLFFFVLVILIIGLVLLSKIVRTIFGFGRKMTRSGTAEDTYRQRTTYAEDTRRDDESQYSDKDSRRRKKVFDSDEGEYIDFEEIKDK</sequence>
<keyword evidence="2" id="KW-1133">Transmembrane helix</keyword>
<feature type="region of interest" description="Disordered" evidence="1">
    <location>
        <begin position="41"/>
        <end position="77"/>
    </location>
</feature>
<dbReference type="Proteomes" id="UP000620874">
    <property type="component" value="Unassembled WGS sequence"/>
</dbReference>